<feature type="transmembrane region" description="Helical" evidence="1">
    <location>
        <begin position="83"/>
        <end position="102"/>
    </location>
</feature>
<keyword evidence="1" id="KW-0472">Membrane</keyword>
<feature type="transmembrane region" description="Helical" evidence="1">
    <location>
        <begin position="334"/>
        <end position="352"/>
    </location>
</feature>
<feature type="transmembrane region" description="Helical" evidence="1">
    <location>
        <begin position="275"/>
        <end position="296"/>
    </location>
</feature>
<protein>
    <recommendedName>
        <fullName evidence="4">Glycosyltransferase RgtA/B/C/D-like domain-containing protein</fullName>
    </recommendedName>
</protein>
<evidence type="ECO:0008006" key="4">
    <source>
        <dbReference type="Google" id="ProtNLM"/>
    </source>
</evidence>
<reference evidence="2 3" key="1">
    <citation type="submission" date="2024-06" db="EMBL/GenBank/DDBJ databases">
        <title>Halorubrum miltondacostae sp. nov., a potential PHA producer isolated from an inland solar saltern in Rio Maior, Portugal.</title>
        <authorList>
            <person name="Albuquerque L."/>
            <person name="Viver T."/>
            <person name="Barroso C."/>
            <person name="Claudino R."/>
            <person name="Galvan M."/>
            <person name="Simoes G."/>
            <person name="Lobo Da Cunha A."/>
            <person name="Egas C."/>
        </authorList>
    </citation>
    <scope>NUCLEOTIDE SEQUENCE [LARGE SCALE GENOMIC DNA]</scope>
    <source>
        <strain evidence="2 3">RMP-11</strain>
    </source>
</reference>
<gene>
    <name evidence="2" type="ORF">ABNG04_17775</name>
</gene>
<organism evidence="2 3">
    <name type="scientific">Halorubrum miltondacostae</name>
    <dbReference type="NCBI Taxonomy" id="3076378"/>
    <lineage>
        <taxon>Archaea</taxon>
        <taxon>Methanobacteriati</taxon>
        <taxon>Methanobacteriota</taxon>
        <taxon>Stenosarchaea group</taxon>
        <taxon>Halobacteria</taxon>
        <taxon>Halobacteriales</taxon>
        <taxon>Haloferacaceae</taxon>
        <taxon>Halorubrum</taxon>
    </lineage>
</organism>
<dbReference type="AlphaFoldDB" id="A0ABD5M7V1"/>
<feature type="transmembrane region" description="Helical" evidence="1">
    <location>
        <begin position="133"/>
        <end position="154"/>
    </location>
</feature>
<evidence type="ECO:0000256" key="1">
    <source>
        <dbReference type="SAM" id="Phobius"/>
    </source>
</evidence>
<dbReference type="Proteomes" id="UP001567572">
    <property type="component" value="Unassembled WGS sequence"/>
</dbReference>
<dbReference type="RefSeq" id="WP_371163648.1">
    <property type="nucleotide sequence ID" value="NZ_JBEDNY010000009.1"/>
</dbReference>
<accession>A0ABD5M7V1</accession>
<proteinExistence type="predicted"/>
<feature type="transmembrane region" description="Helical" evidence="1">
    <location>
        <begin position="364"/>
        <end position="387"/>
    </location>
</feature>
<feature type="transmembrane region" description="Helical" evidence="1">
    <location>
        <begin position="303"/>
        <end position="322"/>
    </location>
</feature>
<evidence type="ECO:0000313" key="2">
    <source>
        <dbReference type="EMBL" id="MEZ3165676.1"/>
    </source>
</evidence>
<keyword evidence="1" id="KW-1133">Transmembrane helix</keyword>
<name>A0ABD5M7V1_9EURY</name>
<evidence type="ECO:0000313" key="3">
    <source>
        <dbReference type="Proteomes" id="UP001567572"/>
    </source>
</evidence>
<feature type="transmembrane region" description="Helical" evidence="1">
    <location>
        <begin position="12"/>
        <end position="33"/>
    </location>
</feature>
<dbReference type="EMBL" id="JBEDNY010000009">
    <property type="protein sequence ID" value="MEZ3165676.1"/>
    <property type="molecule type" value="Genomic_DNA"/>
</dbReference>
<feature type="transmembrane region" description="Helical" evidence="1">
    <location>
        <begin position="174"/>
        <end position="196"/>
    </location>
</feature>
<keyword evidence="3" id="KW-1185">Reference proteome</keyword>
<keyword evidence="1" id="KW-0812">Transmembrane</keyword>
<comment type="caution">
    <text evidence="2">The sequence shown here is derived from an EMBL/GenBank/DDBJ whole genome shotgun (WGS) entry which is preliminary data.</text>
</comment>
<sequence>MSTQAKKPRIIRLLFIFLSLLIINGVILLRLQIINDAFYFRTVLPRLIEATNSGNSVINPMRYSYPLTTPFLFTLQLITDLDYLTISFLPIIPIIPVFFYIAISRELLGDGMVPLSAGFGVFVFIGARRSHFFAYSIGELLYVLFIYIVVKYILDKDNRISILVILSYITLKGFSPHAETWAFTLLILLLLIFSAVNRTSELVPSLFRITTVCGIIYLFINKKIYDAVIGHLSSGEVLLSDFLTILVSSVIGTNSTLPQYQVAGSSSPTLVKIKIIYYVAIIVIVLLSTLSMLYTLYKKNIQINIDSLLLTIVAYAVMFSFIPDMFVTTSFGELTLEVLSLVTPLIGLFLFQKYSLVWSERAKDILVVAIVLLILMMAIFSQFTFLLSDSHQNFGPKGQDQTATLWVNEEYQSEHVLSDFHTQGIIEIYSKMNGDKNIYHESYSSNNYEYIISGEKVQQVEFDVLVINNKNIDQPLMRGYPDWSFFRPLDEYKSNIDSNIRLTKSYSNGKYIIYGISSKNTTEVHRSYTS</sequence>
<feature type="transmembrane region" description="Helical" evidence="1">
    <location>
        <begin position="202"/>
        <end position="220"/>
    </location>
</feature>